<evidence type="ECO:0000313" key="2">
    <source>
        <dbReference type="EMBL" id="GAH76593.1"/>
    </source>
</evidence>
<dbReference type="Gene3D" id="3.90.226.10">
    <property type="entry name" value="2-enoyl-CoA Hydratase, Chain A, domain 1"/>
    <property type="match status" value="1"/>
</dbReference>
<name>X1K3F7_9ZZZZ</name>
<comment type="caution">
    <text evidence="2">The sequence shown here is derived from an EMBL/GenBank/DDBJ whole genome shotgun (WGS) entry which is preliminary data.</text>
</comment>
<organism evidence="2">
    <name type="scientific">marine sediment metagenome</name>
    <dbReference type="NCBI Taxonomy" id="412755"/>
    <lineage>
        <taxon>unclassified sequences</taxon>
        <taxon>metagenomes</taxon>
        <taxon>ecological metagenomes</taxon>
    </lineage>
</organism>
<dbReference type="SUPFAM" id="SSF52096">
    <property type="entry name" value="ClpP/crotonase"/>
    <property type="match status" value="1"/>
</dbReference>
<accession>X1K3F7</accession>
<proteinExistence type="inferred from homology"/>
<dbReference type="PANTHER" id="PTHR11941:SF54">
    <property type="entry name" value="ENOYL-COA HYDRATASE, MITOCHONDRIAL"/>
    <property type="match status" value="1"/>
</dbReference>
<comment type="similarity">
    <text evidence="1">Belongs to the enoyl-CoA hydratase/isomerase family.</text>
</comment>
<dbReference type="Pfam" id="PF00378">
    <property type="entry name" value="ECH_1"/>
    <property type="match status" value="1"/>
</dbReference>
<dbReference type="AlphaFoldDB" id="X1K3F7"/>
<evidence type="ECO:0008006" key="3">
    <source>
        <dbReference type="Google" id="ProtNLM"/>
    </source>
</evidence>
<dbReference type="GO" id="GO:0003824">
    <property type="term" value="F:catalytic activity"/>
    <property type="evidence" value="ECO:0007669"/>
    <property type="project" value="InterPro"/>
</dbReference>
<sequence length="201" mass="22070">RAFSAGVEFTQKAMDERYARPELANERLWQLFGHDFMHTMENLEQVTIAAVNGAAVGAGLCLAMNCDFRIASEKAVLGVPETNLGIFYTWGATPRLTALIGPAKTKEMIMTCDNISAHEALRIGLVNKVVPAEQLMSSCKELVEKIATKGPLAVRICKKIVNAASLSKMADLYPCEPELVERLMVSDEVNEGLQAFLERSH</sequence>
<dbReference type="PANTHER" id="PTHR11941">
    <property type="entry name" value="ENOYL-COA HYDRATASE-RELATED"/>
    <property type="match status" value="1"/>
</dbReference>
<gene>
    <name evidence="2" type="ORF">S03H2_65760</name>
</gene>
<dbReference type="InterPro" id="IPR001753">
    <property type="entry name" value="Enoyl-CoA_hydra/iso"/>
</dbReference>
<feature type="non-terminal residue" evidence="2">
    <location>
        <position position="1"/>
    </location>
</feature>
<dbReference type="InterPro" id="IPR018376">
    <property type="entry name" value="Enoyl-CoA_hyd/isom_CS"/>
</dbReference>
<dbReference type="PROSITE" id="PS00166">
    <property type="entry name" value="ENOYL_COA_HYDRATASE"/>
    <property type="match status" value="1"/>
</dbReference>
<dbReference type="InterPro" id="IPR029045">
    <property type="entry name" value="ClpP/crotonase-like_dom_sf"/>
</dbReference>
<dbReference type="GO" id="GO:0006635">
    <property type="term" value="P:fatty acid beta-oxidation"/>
    <property type="evidence" value="ECO:0007669"/>
    <property type="project" value="TreeGrafter"/>
</dbReference>
<dbReference type="EMBL" id="BARU01042858">
    <property type="protein sequence ID" value="GAH76593.1"/>
    <property type="molecule type" value="Genomic_DNA"/>
</dbReference>
<reference evidence="2" key="1">
    <citation type="journal article" date="2014" name="Front. Microbiol.">
        <title>High frequency of phylogenetically diverse reductive dehalogenase-homologous genes in deep subseafloor sedimentary metagenomes.</title>
        <authorList>
            <person name="Kawai M."/>
            <person name="Futagami T."/>
            <person name="Toyoda A."/>
            <person name="Takaki Y."/>
            <person name="Nishi S."/>
            <person name="Hori S."/>
            <person name="Arai W."/>
            <person name="Tsubouchi T."/>
            <person name="Morono Y."/>
            <person name="Uchiyama I."/>
            <person name="Ito T."/>
            <person name="Fujiyama A."/>
            <person name="Inagaki F."/>
            <person name="Takami H."/>
        </authorList>
    </citation>
    <scope>NUCLEOTIDE SEQUENCE</scope>
    <source>
        <strain evidence="2">Expedition CK06-06</strain>
    </source>
</reference>
<protein>
    <recommendedName>
        <fullName evidence="3">Enoyl-CoA hydratase</fullName>
    </recommendedName>
</protein>
<feature type="non-terminal residue" evidence="2">
    <location>
        <position position="201"/>
    </location>
</feature>
<evidence type="ECO:0000256" key="1">
    <source>
        <dbReference type="ARBA" id="ARBA00005254"/>
    </source>
</evidence>
<dbReference type="CDD" id="cd06558">
    <property type="entry name" value="crotonase-like"/>
    <property type="match status" value="1"/>
</dbReference>